<accession>A0A8J2PF63</accession>
<organism evidence="1 2">
    <name type="scientific">Allacma fusca</name>
    <dbReference type="NCBI Taxonomy" id="39272"/>
    <lineage>
        <taxon>Eukaryota</taxon>
        <taxon>Metazoa</taxon>
        <taxon>Ecdysozoa</taxon>
        <taxon>Arthropoda</taxon>
        <taxon>Hexapoda</taxon>
        <taxon>Collembola</taxon>
        <taxon>Symphypleona</taxon>
        <taxon>Sminthuridae</taxon>
        <taxon>Allacma</taxon>
    </lineage>
</organism>
<gene>
    <name evidence="1" type="ORF">AFUS01_LOCUS31680</name>
</gene>
<protein>
    <submittedName>
        <fullName evidence="1">Uncharacterized protein</fullName>
    </submittedName>
</protein>
<evidence type="ECO:0000313" key="1">
    <source>
        <dbReference type="EMBL" id="CAG7821337.1"/>
    </source>
</evidence>
<feature type="non-terminal residue" evidence="1">
    <location>
        <position position="78"/>
    </location>
</feature>
<proteinExistence type="predicted"/>
<reference evidence="1" key="1">
    <citation type="submission" date="2021-06" db="EMBL/GenBank/DDBJ databases">
        <authorList>
            <person name="Hodson N. C."/>
            <person name="Mongue J. A."/>
            <person name="Jaron S. K."/>
        </authorList>
    </citation>
    <scope>NUCLEOTIDE SEQUENCE</scope>
</reference>
<dbReference type="Proteomes" id="UP000708208">
    <property type="component" value="Unassembled WGS sequence"/>
</dbReference>
<dbReference type="EMBL" id="CAJVCH010506837">
    <property type="protein sequence ID" value="CAG7821337.1"/>
    <property type="molecule type" value="Genomic_DNA"/>
</dbReference>
<evidence type="ECO:0000313" key="2">
    <source>
        <dbReference type="Proteomes" id="UP000708208"/>
    </source>
</evidence>
<name>A0A8J2PF63_9HEXA</name>
<keyword evidence="2" id="KW-1185">Reference proteome</keyword>
<comment type="caution">
    <text evidence="1">The sequence shown here is derived from an EMBL/GenBank/DDBJ whole genome shotgun (WGS) entry which is preliminary data.</text>
</comment>
<sequence>MKVAKRRGSVYRREVKVLEKELSEHLKQELVDHYGARAMLVRKKESARKILKYDKQIIEGMLDRDEPEEYVDSDEKGI</sequence>
<dbReference type="AlphaFoldDB" id="A0A8J2PF63"/>